<dbReference type="PANTHER" id="PTHR36303:SF1">
    <property type="entry name" value="2',3'-CYCLIC-NUCLEOTIDE 2'-PHOSPHODIESTERASE"/>
    <property type="match status" value="1"/>
</dbReference>
<feature type="binding site" evidence="2">
    <location>
        <position position="8"/>
    </location>
    <ligand>
        <name>Fe cation</name>
        <dbReference type="ChEBI" id="CHEBI:24875"/>
        <label>1</label>
    </ligand>
</feature>
<evidence type="ECO:0000313" key="3">
    <source>
        <dbReference type="EMBL" id="SDD80374.1"/>
    </source>
</evidence>
<feature type="binding site" evidence="2">
    <location>
        <position position="151"/>
    </location>
    <ligand>
        <name>Fe cation</name>
        <dbReference type="ChEBI" id="CHEBI:24875"/>
        <label>2</label>
    </ligand>
</feature>
<evidence type="ECO:0000313" key="4">
    <source>
        <dbReference type="Proteomes" id="UP000198995"/>
    </source>
</evidence>
<dbReference type="InterPro" id="IPR029052">
    <property type="entry name" value="Metallo-depent_PP-like"/>
</dbReference>
<dbReference type="GO" id="GO:0004113">
    <property type="term" value="F:2',3'-cyclic-nucleotide 3'-phosphodiesterase activity"/>
    <property type="evidence" value="ECO:0007669"/>
    <property type="project" value="TreeGrafter"/>
</dbReference>
<protein>
    <recommendedName>
        <fullName evidence="5">Capsule synthesis protein CapA domain-containing protein</fullName>
    </recommendedName>
</protein>
<feature type="binding site" evidence="2">
    <location>
        <position position="39"/>
    </location>
    <ligand>
        <name>Fe cation</name>
        <dbReference type="ChEBI" id="CHEBI:24875"/>
        <label>2</label>
    </ligand>
</feature>
<feature type="binding site" evidence="2">
    <location>
        <position position="67"/>
    </location>
    <ligand>
        <name>Fe cation</name>
        <dbReference type="ChEBI" id="CHEBI:24875"/>
        <label>2</label>
    </ligand>
</feature>
<feature type="binding site" evidence="2">
    <location>
        <position position="39"/>
    </location>
    <ligand>
        <name>Fe cation</name>
        <dbReference type="ChEBI" id="CHEBI:24875"/>
        <label>1</label>
    </ligand>
</feature>
<dbReference type="Pfam" id="PF13277">
    <property type="entry name" value="YmdB"/>
    <property type="match status" value="1"/>
</dbReference>
<dbReference type="STRING" id="2741.SAMN04489866_10752"/>
<dbReference type="PANTHER" id="PTHR36303">
    <property type="entry name" value="2',3'-CYCLIC-NUCLEOTIDE 2'-PHOSPHODIESTERASE"/>
    <property type="match status" value="1"/>
</dbReference>
<dbReference type="InterPro" id="IPR005235">
    <property type="entry name" value="YmdB-like"/>
</dbReference>
<feature type="binding site" evidence="2">
    <location>
        <position position="40"/>
    </location>
    <ligand>
        <name>Fe cation</name>
        <dbReference type="ChEBI" id="CHEBI:24875"/>
        <label>1</label>
    </ligand>
</feature>
<keyword evidence="4" id="KW-1185">Reference proteome</keyword>
<dbReference type="RefSeq" id="WP_091791949.1">
    <property type="nucleotide sequence ID" value="NZ_FNAF01000007.1"/>
</dbReference>
<feature type="binding site" evidence="2">
    <location>
        <position position="178"/>
    </location>
    <ligand>
        <name>Fe cation</name>
        <dbReference type="ChEBI" id="CHEBI:24875"/>
        <label>1</label>
    </ligand>
</feature>
<feature type="binding site" evidence="2">
    <location>
        <position position="176"/>
    </location>
    <ligand>
        <name>Fe cation</name>
        <dbReference type="ChEBI" id="CHEBI:24875"/>
        <label>2</label>
    </ligand>
</feature>
<proteinExistence type="predicted"/>
<evidence type="ECO:0000256" key="2">
    <source>
        <dbReference type="PIRSR" id="PIRSR004789-51"/>
    </source>
</evidence>
<dbReference type="Proteomes" id="UP000198995">
    <property type="component" value="Unassembled WGS sequence"/>
</dbReference>
<gene>
    <name evidence="3" type="ORF">SAMN04489866_10752</name>
</gene>
<evidence type="ECO:0008006" key="5">
    <source>
        <dbReference type="Google" id="ProtNLM"/>
    </source>
</evidence>
<name>A0A1G6XQ90_PEPNI</name>
<dbReference type="Gene3D" id="3.60.21.10">
    <property type="match status" value="1"/>
</dbReference>
<reference evidence="3 4" key="1">
    <citation type="submission" date="2016-10" db="EMBL/GenBank/DDBJ databases">
        <authorList>
            <person name="de Groot N.N."/>
        </authorList>
    </citation>
    <scope>NUCLEOTIDE SEQUENCE [LARGE SCALE GENOMIC DNA]</scope>
    <source>
        <strain evidence="3 4">DSM 20475</strain>
    </source>
</reference>
<dbReference type="AlphaFoldDB" id="A0A1G6XQ90"/>
<dbReference type="EMBL" id="FNAF01000007">
    <property type="protein sequence ID" value="SDD80374.1"/>
    <property type="molecule type" value="Genomic_DNA"/>
</dbReference>
<feature type="active site" description="Proton donor" evidence="1">
    <location>
        <position position="68"/>
    </location>
</feature>
<accession>A0A1G6XQ90</accession>
<dbReference type="OrthoDB" id="9801109at2"/>
<evidence type="ECO:0000256" key="1">
    <source>
        <dbReference type="PIRSR" id="PIRSR004789-50"/>
    </source>
</evidence>
<organism evidence="3 4">
    <name type="scientific">Peptococcus niger</name>
    <dbReference type="NCBI Taxonomy" id="2741"/>
    <lineage>
        <taxon>Bacteria</taxon>
        <taxon>Bacillati</taxon>
        <taxon>Bacillota</taxon>
        <taxon>Clostridia</taxon>
        <taxon>Eubacteriales</taxon>
        <taxon>Peptococcaceae</taxon>
        <taxon>Peptococcus</taxon>
    </lineage>
</organism>
<dbReference type="GO" id="GO:0046872">
    <property type="term" value="F:metal ion binding"/>
    <property type="evidence" value="ECO:0007669"/>
    <property type="project" value="UniProtKB-KW"/>
</dbReference>
<dbReference type="SUPFAM" id="SSF56300">
    <property type="entry name" value="Metallo-dependent phosphatases"/>
    <property type="match status" value="1"/>
</dbReference>
<keyword evidence="2" id="KW-0479">Metal-binding</keyword>
<dbReference type="PIRSF" id="PIRSF004789">
    <property type="entry name" value="DR1281"/>
    <property type="match status" value="1"/>
</dbReference>
<sequence>MRLLFIGDMVGPASIDLAAMALRRLKRDQAYDAVIANAENLSVKNGLSESEYRALLQMGVDLVTLGNHAWDNKDIYNYIDEAKRLVRPFNYPPGTPGVGWRVMDTGKYRLAVVSALGNALCSALPSPFLSIDALVDQLTGEGIRHIVVDIHAEATSEKITLGYYLDGRVSAVLGTHTHVPTADECILPRGTAYQTDVGMTGPYESVIGLDIGVAKTRFTTQRPTRYRQAPPWPGVFNATSIVLNGSGQAVKIKRHRYILDERGGLL</sequence>